<dbReference type="RefSeq" id="WP_158081737.1">
    <property type="nucleotide sequence ID" value="NZ_MSZX01000008.1"/>
</dbReference>
<feature type="transmembrane region" description="Helical" evidence="6">
    <location>
        <begin position="346"/>
        <end position="372"/>
    </location>
</feature>
<organism evidence="8 9">
    <name type="scientific">Paenibacillus selenitireducens</name>
    <dbReference type="NCBI Taxonomy" id="1324314"/>
    <lineage>
        <taxon>Bacteria</taxon>
        <taxon>Bacillati</taxon>
        <taxon>Bacillota</taxon>
        <taxon>Bacilli</taxon>
        <taxon>Bacillales</taxon>
        <taxon>Paenibacillaceae</taxon>
        <taxon>Paenibacillus</taxon>
    </lineage>
</organism>
<keyword evidence="9" id="KW-1185">Reference proteome</keyword>
<dbReference type="STRING" id="1324314.BVG16_20895"/>
<dbReference type="PANTHER" id="PTHR11360">
    <property type="entry name" value="MONOCARBOXYLATE TRANSPORTER"/>
    <property type="match status" value="1"/>
</dbReference>
<dbReference type="SUPFAM" id="SSF103473">
    <property type="entry name" value="MFS general substrate transporter"/>
    <property type="match status" value="1"/>
</dbReference>
<dbReference type="GO" id="GO:0005886">
    <property type="term" value="C:plasma membrane"/>
    <property type="evidence" value="ECO:0007669"/>
    <property type="project" value="UniProtKB-SubCell"/>
</dbReference>
<feature type="transmembrane region" description="Helical" evidence="6">
    <location>
        <begin position="12"/>
        <end position="34"/>
    </location>
</feature>
<dbReference type="PROSITE" id="PS50850">
    <property type="entry name" value="MFS"/>
    <property type="match status" value="1"/>
</dbReference>
<gene>
    <name evidence="8" type="ORF">BVG16_20895</name>
</gene>
<feature type="transmembrane region" description="Helical" evidence="6">
    <location>
        <begin position="314"/>
        <end position="334"/>
    </location>
</feature>
<feature type="transmembrane region" description="Helical" evidence="6">
    <location>
        <begin position="77"/>
        <end position="97"/>
    </location>
</feature>
<feature type="transmembrane region" description="Helical" evidence="6">
    <location>
        <begin position="219"/>
        <end position="239"/>
    </location>
</feature>
<dbReference type="InterPro" id="IPR020846">
    <property type="entry name" value="MFS_dom"/>
</dbReference>
<sequence>MLWKEPRYAWILLGYLWVIGFVSSIGRFLIAYYQPELSEAFHMTRSWIGFAWSANLLLGAIASIIGGWMMDRYGVKLVMMISSVLMVGGTLIILYATNGIGFFLGYGVVFGLAGISGSTANYVLTLQWFSYHRAKAILLLQSSGSIGIAILTPLFVQYQTLLDWKIGYASMLTFGFLTIFTTYFIIRENRPPSDKEIQPKSMPSERVPIRQRWHQLRAYASNPIIIVVWLALFSCGFHMGTVEMNLMAIHQSTHVHETMMATSLSVLGILEIGGALVFAFLLDRYHRIRLLALLYGIRCLAFLFLFLQWQASPLLFSILFGVTYLSAVPGAMLVAGEALSASYRSVALNTSLFILFHQLGGMLSGMIGGAVFDVFHSYQPLVLINLGLAGVTCVGYFLLDKRAAVSSLQKEMNP</sequence>
<comment type="subcellular location">
    <subcellularLocation>
        <location evidence="1">Cell membrane</location>
        <topology evidence="1">Multi-pass membrane protein</topology>
    </subcellularLocation>
</comment>
<feature type="transmembrane region" description="Helical" evidence="6">
    <location>
        <begin position="168"/>
        <end position="186"/>
    </location>
</feature>
<feature type="transmembrane region" description="Helical" evidence="6">
    <location>
        <begin position="103"/>
        <end position="124"/>
    </location>
</feature>
<evidence type="ECO:0000256" key="3">
    <source>
        <dbReference type="ARBA" id="ARBA00022692"/>
    </source>
</evidence>
<feature type="transmembrane region" description="Helical" evidence="6">
    <location>
        <begin position="378"/>
        <end position="399"/>
    </location>
</feature>
<feature type="domain" description="Major facilitator superfamily (MFS) profile" evidence="7">
    <location>
        <begin position="12"/>
        <end position="404"/>
    </location>
</feature>
<keyword evidence="4 6" id="KW-1133">Transmembrane helix</keyword>
<evidence type="ECO:0000256" key="5">
    <source>
        <dbReference type="ARBA" id="ARBA00023136"/>
    </source>
</evidence>
<dbReference type="Proteomes" id="UP000190188">
    <property type="component" value="Unassembled WGS sequence"/>
</dbReference>
<accession>A0A1T2X7H4</accession>
<keyword evidence="5 6" id="KW-0472">Membrane</keyword>
<evidence type="ECO:0000256" key="6">
    <source>
        <dbReference type="SAM" id="Phobius"/>
    </source>
</evidence>
<feature type="transmembrane region" description="Helical" evidence="6">
    <location>
        <begin position="288"/>
        <end position="308"/>
    </location>
</feature>
<dbReference type="GO" id="GO:0022857">
    <property type="term" value="F:transmembrane transporter activity"/>
    <property type="evidence" value="ECO:0007669"/>
    <property type="project" value="InterPro"/>
</dbReference>
<dbReference type="InterPro" id="IPR050327">
    <property type="entry name" value="Proton-linked_MCT"/>
</dbReference>
<dbReference type="PANTHER" id="PTHR11360:SF284">
    <property type="entry name" value="EG:103B4.3 PROTEIN-RELATED"/>
    <property type="match status" value="1"/>
</dbReference>
<feature type="transmembrane region" description="Helical" evidence="6">
    <location>
        <begin position="259"/>
        <end position="281"/>
    </location>
</feature>
<feature type="transmembrane region" description="Helical" evidence="6">
    <location>
        <begin position="46"/>
        <end position="65"/>
    </location>
</feature>
<name>A0A1T2X7H4_9BACL</name>
<dbReference type="EMBL" id="MSZX01000008">
    <property type="protein sequence ID" value="OPA75827.1"/>
    <property type="molecule type" value="Genomic_DNA"/>
</dbReference>
<evidence type="ECO:0000313" key="8">
    <source>
        <dbReference type="EMBL" id="OPA75827.1"/>
    </source>
</evidence>
<evidence type="ECO:0000256" key="4">
    <source>
        <dbReference type="ARBA" id="ARBA00022989"/>
    </source>
</evidence>
<keyword evidence="3 6" id="KW-0812">Transmembrane</keyword>
<reference evidence="8 9" key="1">
    <citation type="submission" date="2017-01" db="EMBL/GenBank/DDBJ databases">
        <title>Genome analysis of Paenibacillus selenitrireducens ES3-24.</title>
        <authorList>
            <person name="Xu D."/>
            <person name="Yao R."/>
            <person name="Zheng S."/>
        </authorList>
    </citation>
    <scope>NUCLEOTIDE SEQUENCE [LARGE SCALE GENOMIC DNA]</scope>
    <source>
        <strain evidence="8 9">ES3-24</strain>
    </source>
</reference>
<proteinExistence type="predicted"/>
<dbReference type="Gene3D" id="1.20.1250.20">
    <property type="entry name" value="MFS general substrate transporter like domains"/>
    <property type="match status" value="1"/>
</dbReference>
<dbReference type="InterPro" id="IPR036259">
    <property type="entry name" value="MFS_trans_sf"/>
</dbReference>
<feature type="transmembrane region" description="Helical" evidence="6">
    <location>
        <begin position="136"/>
        <end position="156"/>
    </location>
</feature>
<dbReference type="InterPro" id="IPR011701">
    <property type="entry name" value="MFS"/>
</dbReference>
<dbReference type="AlphaFoldDB" id="A0A1T2X7H4"/>
<evidence type="ECO:0000256" key="2">
    <source>
        <dbReference type="ARBA" id="ARBA00022448"/>
    </source>
</evidence>
<keyword evidence="2" id="KW-0813">Transport</keyword>
<protein>
    <recommendedName>
        <fullName evidence="7">Major facilitator superfamily (MFS) profile domain-containing protein</fullName>
    </recommendedName>
</protein>
<dbReference type="Pfam" id="PF07690">
    <property type="entry name" value="MFS_1"/>
    <property type="match status" value="1"/>
</dbReference>
<dbReference type="OrthoDB" id="182417at2"/>
<evidence type="ECO:0000259" key="7">
    <source>
        <dbReference type="PROSITE" id="PS50850"/>
    </source>
</evidence>
<evidence type="ECO:0000313" key="9">
    <source>
        <dbReference type="Proteomes" id="UP000190188"/>
    </source>
</evidence>
<evidence type="ECO:0000256" key="1">
    <source>
        <dbReference type="ARBA" id="ARBA00004651"/>
    </source>
</evidence>
<comment type="caution">
    <text evidence="8">The sequence shown here is derived from an EMBL/GenBank/DDBJ whole genome shotgun (WGS) entry which is preliminary data.</text>
</comment>